<keyword evidence="4" id="KW-1185">Reference proteome</keyword>
<dbReference type="AlphaFoldDB" id="A0A0S4QTA8"/>
<dbReference type="Proteomes" id="UP000198802">
    <property type="component" value="Unassembled WGS sequence"/>
</dbReference>
<dbReference type="EMBL" id="FAOZ01000018">
    <property type="protein sequence ID" value="CUU58367.1"/>
    <property type="molecule type" value="Genomic_DNA"/>
</dbReference>
<organism evidence="3 4">
    <name type="scientific">Parafrankia irregularis</name>
    <dbReference type="NCBI Taxonomy" id="795642"/>
    <lineage>
        <taxon>Bacteria</taxon>
        <taxon>Bacillati</taxon>
        <taxon>Actinomycetota</taxon>
        <taxon>Actinomycetes</taxon>
        <taxon>Frankiales</taxon>
        <taxon>Frankiaceae</taxon>
        <taxon>Parafrankia</taxon>
    </lineage>
</organism>
<evidence type="ECO:0000313" key="3">
    <source>
        <dbReference type="EMBL" id="CUU58367.1"/>
    </source>
</evidence>
<feature type="compositionally biased region" description="Basic and acidic residues" evidence="1">
    <location>
        <begin position="225"/>
        <end position="236"/>
    </location>
</feature>
<keyword evidence="2" id="KW-0472">Membrane</keyword>
<dbReference type="RefSeq" id="WP_091281356.1">
    <property type="nucleotide sequence ID" value="NZ_FAOZ01000018.1"/>
</dbReference>
<gene>
    <name evidence="3" type="ORF">Ga0074812_118139</name>
</gene>
<keyword evidence="2" id="KW-0812">Transmembrane</keyword>
<feature type="region of interest" description="Disordered" evidence="1">
    <location>
        <begin position="173"/>
        <end position="194"/>
    </location>
</feature>
<feature type="compositionally biased region" description="Basic and acidic residues" evidence="1">
    <location>
        <begin position="320"/>
        <end position="343"/>
    </location>
</feature>
<sequence length="366" mass="39539">MDTNVIERPRGRDMMHVPRTKGALSGVLLVAAGLWGALIPFVGPYFDFGFTTDAWSWTANRFWLSVLPGIVAIVAGLILVFSRNRANALIGAALAAVAGLWFVLGAPLSEIWNPGALGTPLGGKTRQTLIMISFFYGLGSLILFLGSSALGRLSVVGVRDVAAARNRRLGMAEATGRHARGHRRHAEVGAAAAPADREYADRSYADREYADRQYADREYADRGYAGRESAGREHAGAEPAGLRPFGREGSAGRPDDRAQVDREPVGAGSDRLDEASVYPDEPRRFHNGHADPRASADHAVDRHDTVDVHGADGNRGPGTRADEEAAGRAMSDRERAEQERRTDQNAPIGAGSGARSGRHHWWERPH</sequence>
<evidence type="ECO:0000256" key="2">
    <source>
        <dbReference type="SAM" id="Phobius"/>
    </source>
</evidence>
<protein>
    <submittedName>
        <fullName evidence="3">Uncharacterized protein</fullName>
    </submittedName>
</protein>
<feature type="transmembrane region" description="Helical" evidence="2">
    <location>
        <begin position="62"/>
        <end position="81"/>
    </location>
</feature>
<evidence type="ECO:0000313" key="4">
    <source>
        <dbReference type="Proteomes" id="UP000198802"/>
    </source>
</evidence>
<accession>A0A0S4QTA8</accession>
<evidence type="ECO:0000256" key="1">
    <source>
        <dbReference type="SAM" id="MobiDB-lite"/>
    </source>
</evidence>
<feature type="region of interest" description="Disordered" evidence="1">
    <location>
        <begin position="225"/>
        <end position="366"/>
    </location>
</feature>
<feature type="compositionally biased region" description="Basic and acidic residues" evidence="1">
    <location>
        <begin position="253"/>
        <end position="312"/>
    </location>
</feature>
<proteinExistence type="predicted"/>
<reference evidence="4" key="1">
    <citation type="submission" date="2015-11" db="EMBL/GenBank/DDBJ databases">
        <authorList>
            <person name="Varghese N."/>
        </authorList>
    </citation>
    <scope>NUCLEOTIDE SEQUENCE [LARGE SCALE GENOMIC DNA]</scope>
    <source>
        <strain evidence="4">DSM 45899</strain>
    </source>
</reference>
<keyword evidence="2" id="KW-1133">Transmembrane helix</keyword>
<feature type="transmembrane region" description="Helical" evidence="2">
    <location>
        <begin position="21"/>
        <end position="42"/>
    </location>
</feature>
<feature type="transmembrane region" description="Helical" evidence="2">
    <location>
        <begin position="88"/>
        <end position="108"/>
    </location>
</feature>
<name>A0A0S4QTA8_9ACTN</name>
<feature type="transmembrane region" description="Helical" evidence="2">
    <location>
        <begin position="128"/>
        <end position="150"/>
    </location>
</feature>